<accession>A0A271KDS1</accession>
<dbReference type="InterPro" id="IPR029016">
    <property type="entry name" value="GAF-like_dom_sf"/>
</dbReference>
<dbReference type="InterPro" id="IPR036390">
    <property type="entry name" value="WH_DNA-bd_sf"/>
</dbReference>
<dbReference type="PANTHER" id="PTHR30136">
    <property type="entry name" value="HELIX-TURN-HELIX TRANSCRIPTIONAL REGULATOR, ICLR FAMILY"/>
    <property type="match status" value="1"/>
</dbReference>
<dbReference type="Pfam" id="PF09339">
    <property type="entry name" value="HTH_IclR"/>
    <property type="match status" value="1"/>
</dbReference>
<protein>
    <submittedName>
        <fullName evidence="6">IclR family transcriptional regulator</fullName>
    </submittedName>
</protein>
<dbReference type="SUPFAM" id="SSF46785">
    <property type="entry name" value="Winged helix' DNA-binding domain"/>
    <property type="match status" value="1"/>
</dbReference>
<dbReference type="Gene3D" id="1.10.10.10">
    <property type="entry name" value="Winged helix-like DNA-binding domain superfamily/Winged helix DNA-binding domain"/>
    <property type="match status" value="1"/>
</dbReference>
<keyword evidence="2" id="KW-0238">DNA-binding</keyword>
<organism evidence="6 7">
    <name type="scientific">Mesorhizobium wenxiniae</name>
    <dbReference type="NCBI Taxonomy" id="2014805"/>
    <lineage>
        <taxon>Bacteria</taxon>
        <taxon>Pseudomonadati</taxon>
        <taxon>Pseudomonadota</taxon>
        <taxon>Alphaproteobacteria</taxon>
        <taxon>Hyphomicrobiales</taxon>
        <taxon>Phyllobacteriaceae</taxon>
        <taxon>Mesorhizobium</taxon>
    </lineage>
</organism>
<reference evidence="6 7" key="1">
    <citation type="submission" date="2017-08" db="EMBL/GenBank/DDBJ databases">
        <title>Mesorhizobium wenxinae sp. nov., a novel rhizobial species isolated from root nodules of chickpea (Cicer arietinum L.).</title>
        <authorList>
            <person name="Zhang J."/>
        </authorList>
    </citation>
    <scope>NUCLEOTIDE SEQUENCE [LARGE SCALE GENOMIC DNA]</scope>
    <source>
        <strain evidence="7">WYCCWR 10019</strain>
    </source>
</reference>
<evidence type="ECO:0000313" key="7">
    <source>
        <dbReference type="Proteomes" id="UP000215931"/>
    </source>
</evidence>
<sequence length="263" mass="28253">MVKQITVTQSEPASTNGVAALDRAIAILDAFATADRSLSLAEIAARTGLYKSTILRLANSLLRGQLLERLDDGRYRVGPATFRLGALYQRSVVAIDILLPIMRDLAERSWESVAFYVRSGDVRTCLYRVESKHPIRYTIREGDVLPLLAGSGGRVLAAFSGQQGEPYETIRKTYHCLSVGDRDPETAGVSAPVFGPGPTLLGALTLSGPSTRVDAAFLQRMKNPLIEAAARATRAFGEDASMLEQAARKAGAETEGVKSLDSA</sequence>
<comment type="caution">
    <text evidence="6">The sequence shown here is derived from an EMBL/GenBank/DDBJ whole genome shotgun (WGS) entry which is preliminary data.</text>
</comment>
<dbReference type="Pfam" id="PF01614">
    <property type="entry name" value="IclR_C"/>
    <property type="match status" value="1"/>
</dbReference>
<dbReference type="GO" id="GO:0045892">
    <property type="term" value="P:negative regulation of DNA-templated transcription"/>
    <property type="evidence" value="ECO:0007669"/>
    <property type="project" value="TreeGrafter"/>
</dbReference>
<keyword evidence="1" id="KW-0805">Transcription regulation</keyword>
<dbReference type="OrthoDB" id="6166718at2"/>
<dbReference type="PROSITE" id="PS51078">
    <property type="entry name" value="ICLR_ED"/>
    <property type="match status" value="1"/>
</dbReference>
<dbReference type="GO" id="GO:0003700">
    <property type="term" value="F:DNA-binding transcription factor activity"/>
    <property type="evidence" value="ECO:0007669"/>
    <property type="project" value="TreeGrafter"/>
</dbReference>
<feature type="domain" description="HTH iclR-type" evidence="4">
    <location>
        <begin position="18"/>
        <end position="79"/>
    </location>
</feature>
<dbReference type="SMART" id="SM00346">
    <property type="entry name" value="HTH_ICLR"/>
    <property type="match status" value="1"/>
</dbReference>
<name>A0A271KDS1_9HYPH</name>
<dbReference type="SUPFAM" id="SSF55781">
    <property type="entry name" value="GAF domain-like"/>
    <property type="match status" value="1"/>
</dbReference>
<feature type="domain" description="IclR-ED" evidence="5">
    <location>
        <begin position="80"/>
        <end position="238"/>
    </location>
</feature>
<dbReference type="EMBL" id="NPKH01000025">
    <property type="protein sequence ID" value="PAP93614.1"/>
    <property type="molecule type" value="Genomic_DNA"/>
</dbReference>
<dbReference type="InterPro" id="IPR014757">
    <property type="entry name" value="Tscrpt_reg_IclR_C"/>
</dbReference>
<dbReference type="Proteomes" id="UP000215931">
    <property type="component" value="Unassembled WGS sequence"/>
</dbReference>
<dbReference type="PANTHER" id="PTHR30136:SF39">
    <property type="entry name" value="TRANSCRIPTIONAL REGULATORY PROTEIN"/>
    <property type="match status" value="1"/>
</dbReference>
<keyword evidence="7" id="KW-1185">Reference proteome</keyword>
<evidence type="ECO:0000256" key="2">
    <source>
        <dbReference type="ARBA" id="ARBA00023125"/>
    </source>
</evidence>
<evidence type="ECO:0000259" key="5">
    <source>
        <dbReference type="PROSITE" id="PS51078"/>
    </source>
</evidence>
<dbReference type="Gene3D" id="3.30.450.40">
    <property type="match status" value="2"/>
</dbReference>
<evidence type="ECO:0000256" key="3">
    <source>
        <dbReference type="ARBA" id="ARBA00023163"/>
    </source>
</evidence>
<dbReference type="InterPro" id="IPR050707">
    <property type="entry name" value="HTH_MetabolicPath_Reg"/>
</dbReference>
<dbReference type="InterPro" id="IPR036388">
    <property type="entry name" value="WH-like_DNA-bd_sf"/>
</dbReference>
<dbReference type="RefSeq" id="WP_084831605.1">
    <property type="nucleotide sequence ID" value="NZ_NPKH01000025.1"/>
</dbReference>
<dbReference type="GO" id="GO:0003677">
    <property type="term" value="F:DNA binding"/>
    <property type="evidence" value="ECO:0007669"/>
    <property type="project" value="UniProtKB-KW"/>
</dbReference>
<dbReference type="AlphaFoldDB" id="A0A271KDS1"/>
<evidence type="ECO:0000256" key="1">
    <source>
        <dbReference type="ARBA" id="ARBA00023015"/>
    </source>
</evidence>
<gene>
    <name evidence="6" type="ORF">CIT31_21125</name>
</gene>
<evidence type="ECO:0000313" key="6">
    <source>
        <dbReference type="EMBL" id="PAP93614.1"/>
    </source>
</evidence>
<evidence type="ECO:0000259" key="4">
    <source>
        <dbReference type="PROSITE" id="PS51077"/>
    </source>
</evidence>
<dbReference type="PROSITE" id="PS51077">
    <property type="entry name" value="HTH_ICLR"/>
    <property type="match status" value="1"/>
</dbReference>
<keyword evidence="3" id="KW-0804">Transcription</keyword>
<proteinExistence type="predicted"/>
<dbReference type="InterPro" id="IPR005471">
    <property type="entry name" value="Tscrpt_reg_IclR_N"/>
</dbReference>